<organism evidence="3 4">
    <name type="scientific">Exilibacterium tricleocarpae</name>
    <dbReference type="NCBI Taxonomy" id="2591008"/>
    <lineage>
        <taxon>Bacteria</taxon>
        <taxon>Pseudomonadati</taxon>
        <taxon>Pseudomonadota</taxon>
        <taxon>Gammaproteobacteria</taxon>
        <taxon>Cellvibrionales</taxon>
        <taxon>Cellvibrionaceae</taxon>
        <taxon>Exilibacterium</taxon>
    </lineage>
</organism>
<dbReference type="RefSeq" id="WP_142929973.1">
    <property type="nucleotide sequence ID" value="NZ_ML660114.1"/>
</dbReference>
<dbReference type="InterPro" id="IPR017740">
    <property type="entry name" value="TssA-like"/>
</dbReference>
<reference evidence="3 4" key="1">
    <citation type="submission" date="2019-06" db="EMBL/GenBank/DDBJ databases">
        <title>Whole genome sequence for Cellvibrionaceae sp. R142.</title>
        <authorList>
            <person name="Wang G."/>
        </authorList>
    </citation>
    <scope>NUCLEOTIDE SEQUENCE [LARGE SCALE GENOMIC DNA]</scope>
    <source>
        <strain evidence="3 4">R142</strain>
    </source>
</reference>
<dbReference type="OrthoDB" id="9771118at2"/>
<feature type="region of interest" description="Disordered" evidence="1">
    <location>
        <begin position="377"/>
        <end position="418"/>
    </location>
</feature>
<sequence length="418" mass="44939">MASPSIIDIEALTQPISEDRPQGEDLRGDRSPNSEYYAIKDARNSARAAERASMFDEDSSNDTLSQWKPIAELAPQILSTKSKDLEIASWYIEALVRLHGFAGLRDGLSLTGALVENFWDDLYPEPDEDGLETKVGPLTGLNGDGGEGTLLAPIRNVALTTQGSHGDFSYWQYQQAQDAAKISDDDKRAERVDTIGFTLEQISATVASGEVSFYVNLLDDLQQCTQVYADLNQQLRDHCGNDSPPSSAIKNLLDEILRAVRFLTKDRLAHLAASDDAPQVDTPDAAATGGGGPVAAAVAAGPIANREQALQRLQEVATYFRTYEPHTPLAATIERVVTWGRMTVSELMMELVPDDTARAIFTQLTGVKLDGSATESYVPPPVAAPASVATGEASTGGDTEWDESVTDTDNGGSSDSGW</sequence>
<dbReference type="AlphaFoldDB" id="A0A545SPM3"/>
<comment type="caution">
    <text evidence="3">The sequence shown here is derived from an EMBL/GenBank/DDBJ whole genome shotgun (WGS) entry which is preliminary data.</text>
</comment>
<protein>
    <submittedName>
        <fullName evidence="3">Type VI secretion system protein TssA</fullName>
    </submittedName>
</protein>
<evidence type="ECO:0000313" key="4">
    <source>
        <dbReference type="Proteomes" id="UP000319732"/>
    </source>
</evidence>
<dbReference type="Proteomes" id="UP000319732">
    <property type="component" value="Unassembled WGS sequence"/>
</dbReference>
<feature type="region of interest" description="Disordered" evidence="1">
    <location>
        <begin position="1"/>
        <end position="34"/>
    </location>
</feature>
<feature type="compositionally biased region" description="Polar residues" evidence="1">
    <location>
        <begin position="407"/>
        <end position="418"/>
    </location>
</feature>
<evidence type="ECO:0000313" key="3">
    <source>
        <dbReference type="EMBL" id="TQV66911.1"/>
    </source>
</evidence>
<dbReference type="EMBL" id="VHSG01000038">
    <property type="protein sequence ID" value="TQV66911.1"/>
    <property type="molecule type" value="Genomic_DNA"/>
</dbReference>
<keyword evidence="4" id="KW-1185">Reference proteome</keyword>
<evidence type="ECO:0000259" key="2">
    <source>
        <dbReference type="Pfam" id="PF06812"/>
    </source>
</evidence>
<dbReference type="InterPro" id="IPR010657">
    <property type="entry name" value="ImpA_N"/>
</dbReference>
<proteinExistence type="predicted"/>
<dbReference type="PANTHER" id="PTHR37951:SF1">
    <property type="entry name" value="TYPE VI SECRETION SYSTEM COMPONENT TSSA1"/>
    <property type="match status" value="1"/>
</dbReference>
<dbReference type="NCBIfam" id="TIGR03363">
    <property type="entry name" value="VI_chp_8"/>
    <property type="match status" value="1"/>
</dbReference>
<accession>A0A545SPM3</accession>
<feature type="domain" description="ImpA N-terminal" evidence="2">
    <location>
        <begin position="14"/>
        <end position="142"/>
    </location>
</feature>
<name>A0A545SPM3_9GAMM</name>
<feature type="compositionally biased region" description="Basic and acidic residues" evidence="1">
    <location>
        <begin position="17"/>
        <end position="34"/>
    </location>
</feature>
<gene>
    <name evidence="3" type="primary">tssA</name>
    <name evidence="3" type="ORF">FKG94_26515</name>
</gene>
<dbReference type="Pfam" id="PF06812">
    <property type="entry name" value="ImpA_N"/>
    <property type="match status" value="1"/>
</dbReference>
<evidence type="ECO:0000256" key="1">
    <source>
        <dbReference type="SAM" id="MobiDB-lite"/>
    </source>
</evidence>
<dbReference type="PANTHER" id="PTHR37951">
    <property type="entry name" value="CYTOPLASMIC PROTEIN-RELATED"/>
    <property type="match status" value="1"/>
</dbReference>